<name>A0A8K0GWZ0_9ROSA</name>
<dbReference type="Pfam" id="PF05904">
    <property type="entry name" value="DUF863"/>
    <property type="match status" value="1"/>
</dbReference>
<feature type="compositionally biased region" description="Basic and acidic residues" evidence="1">
    <location>
        <begin position="393"/>
        <end position="403"/>
    </location>
</feature>
<feature type="region of interest" description="Disordered" evidence="1">
    <location>
        <begin position="877"/>
        <end position="902"/>
    </location>
</feature>
<proteinExistence type="predicted"/>
<dbReference type="EMBL" id="VOIH02000009">
    <property type="protein sequence ID" value="KAF3437590.1"/>
    <property type="molecule type" value="Genomic_DNA"/>
</dbReference>
<organism evidence="2 3">
    <name type="scientific">Rhamnella rubrinervis</name>
    <dbReference type="NCBI Taxonomy" id="2594499"/>
    <lineage>
        <taxon>Eukaryota</taxon>
        <taxon>Viridiplantae</taxon>
        <taxon>Streptophyta</taxon>
        <taxon>Embryophyta</taxon>
        <taxon>Tracheophyta</taxon>
        <taxon>Spermatophyta</taxon>
        <taxon>Magnoliopsida</taxon>
        <taxon>eudicotyledons</taxon>
        <taxon>Gunneridae</taxon>
        <taxon>Pentapetalae</taxon>
        <taxon>rosids</taxon>
        <taxon>fabids</taxon>
        <taxon>Rosales</taxon>
        <taxon>Rhamnaceae</taxon>
        <taxon>rhamnoid group</taxon>
        <taxon>Rhamneae</taxon>
        <taxon>Rhamnella</taxon>
    </lineage>
</organism>
<dbReference type="AlphaFoldDB" id="A0A8K0GWZ0"/>
<feature type="region of interest" description="Disordered" evidence="1">
    <location>
        <begin position="349"/>
        <end position="375"/>
    </location>
</feature>
<protein>
    <submittedName>
        <fullName evidence="2">Uncharacterized protein</fullName>
    </submittedName>
</protein>
<feature type="compositionally biased region" description="Basic residues" evidence="1">
    <location>
        <begin position="890"/>
        <end position="899"/>
    </location>
</feature>
<dbReference type="InterPro" id="IPR008581">
    <property type="entry name" value="DUF863_pln"/>
</dbReference>
<feature type="region of interest" description="Disordered" evidence="1">
    <location>
        <begin position="393"/>
        <end position="418"/>
    </location>
</feature>
<accession>A0A8K0GWZ0</accession>
<evidence type="ECO:0000313" key="2">
    <source>
        <dbReference type="EMBL" id="KAF3437590.1"/>
    </source>
</evidence>
<dbReference type="Proteomes" id="UP000796880">
    <property type="component" value="Unassembled WGS sequence"/>
</dbReference>
<dbReference type="PANTHER" id="PTHR33167">
    <property type="entry name" value="TRANSCRIPTION FACTOR, PUTATIVE (DUF863)-RELATED"/>
    <property type="match status" value="1"/>
</dbReference>
<evidence type="ECO:0000313" key="3">
    <source>
        <dbReference type="Proteomes" id="UP000796880"/>
    </source>
</evidence>
<feature type="compositionally biased region" description="Basic and acidic residues" evidence="1">
    <location>
        <begin position="743"/>
        <end position="754"/>
    </location>
</feature>
<comment type="caution">
    <text evidence="2">The sequence shown here is derived from an EMBL/GenBank/DDBJ whole genome shotgun (WGS) entry which is preliminary data.</text>
</comment>
<feature type="region of interest" description="Disordered" evidence="1">
    <location>
        <begin position="741"/>
        <end position="760"/>
    </location>
</feature>
<sequence length="1017" mass="112681">MQCNSYFPGYYSTRNLKMDANGSTWPLNYDDKTLKSEYCYSGFFLPLSPAQVLGFNKEVLKQTMLKHETIFRDQIQELHRLYRRQRELMDELRRDELHKLDHRYEVSQSMIALSQSSSEFAQKTIQVSSLPLVNPLHTEMSLLGLENAHSPLSLVQGKNMQACFYPGKREGCNKDFHIPEIKCKKFGKKILDLQLPADEYIDSDNEEFSEVPMVSSLSLERSQFVYNSDVKPVSGNNGLNSVSRDDTVSPASMLKKLKGLTPEEEVAPMSSQRELVCCELAGKRQSGSQVSLKEFFQNTKTKVDLEACSSLLPSETERKKEWQSCNDEAGKTGSNFNSYLKGFNAKKSSMLSKSSHGDPEQAHAPPTFHQSNRNSCSERTTCSLVSSKKNFDLQNDGHSEHRGASYACNSNEDVPERDMIPRSSSLVNSRKCHDSERTPIAVQALPCFVNSVPLGKRTKSTVGRPGFAGDMRYHNKNSGCSPKLDGATNLNSFYSNVSQPDSRISEADPQSIRFDDLCRIDDDTFVTDYHFLINHKNSSKAKTSKDINLNSMPLGCSSDFTISQRIQNTHGVERHEDSVGGLPWLKAKPVCNGEANKGCEGSTQAESVVSQAYSASIHDVEQKQGGASDSSCKRTIGIPNNNKPYVLRGHCSSSGAPFKTFQNPFADIKSKEEDVVLDLNRAFNSLCESEIKLTADDHVTENGPNGKLVGFGDHIDLNSSTNENEFSHCGTIEIDLEAPVSPENKECSPPRGESDENQVETPCLCSGEEDAEVQDELARIAAESIISISSSGFQNCNIPEACKLSDASNTSLDWFAGIVSSVVSDPENELRVILDAKDGGRHAEVLPDGMDYFEAMTLKLTETKVEEYCCRSNIPKKEEIATSAPPSQPRKGRTRRGRQRKDFQSEILPSLASLSRYEVTEDLQTIGGLMEAAGTCLETGPLRYVARNGYVRGRKRSSASTSSGLDGTAGSLQKQLISSNTKAANEERSLICWGKVTRRRRGQRYRVSNPQLIPNQV</sequence>
<keyword evidence="3" id="KW-1185">Reference proteome</keyword>
<reference evidence="2" key="1">
    <citation type="submission" date="2020-03" db="EMBL/GenBank/DDBJ databases">
        <title>A high-quality chromosome-level genome assembly of a woody plant with both climbing and erect habits, Rhamnella rubrinervis.</title>
        <authorList>
            <person name="Lu Z."/>
            <person name="Yang Y."/>
            <person name="Zhu X."/>
            <person name="Sun Y."/>
        </authorList>
    </citation>
    <scope>NUCLEOTIDE SEQUENCE</scope>
    <source>
        <strain evidence="2">BYM</strain>
        <tissue evidence="2">Leaf</tissue>
    </source>
</reference>
<dbReference type="PANTHER" id="PTHR33167:SF18">
    <property type="entry name" value="GB|AAF67766.1"/>
    <property type="match status" value="1"/>
</dbReference>
<gene>
    <name evidence="2" type="ORF">FNV43_RR20346</name>
</gene>
<evidence type="ECO:0000256" key="1">
    <source>
        <dbReference type="SAM" id="MobiDB-lite"/>
    </source>
</evidence>
<dbReference type="OrthoDB" id="630817at2759"/>